<keyword evidence="3" id="KW-0201">Cytochrome c-type biogenesis</keyword>
<comment type="subcellular location">
    <subcellularLocation>
        <location evidence="1">Cell envelope</location>
    </subcellularLocation>
</comment>
<evidence type="ECO:0000259" key="6">
    <source>
        <dbReference type="Pfam" id="PF23914"/>
    </source>
</evidence>
<comment type="caution">
    <text evidence="7">The sequence shown here is derived from an EMBL/GenBank/DDBJ whole genome shotgun (WGS) entry which is preliminary data.</text>
</comment>
<organism evidence="7 8">
    <name type="scientific">Pseudahrensia aquimaris</name>
    <dbReference type="NCBI Taxonomy" id="744461"/>
    <lineage>
        <taxon>Bacteria</taxon>
        <taxon>Pseudomonadati</taxon>
        <taxon>Pseudomonadota</taxon>
        <taxon>Alphaproteobacteria</taxon>
        <taxon>Hyphomicrobiales</taxon>
        <taxon>Ahrensiaceae</taxon>
        <taxon>Pseudahrensia</taxon>
    </lineage>
</organism>
<feature type="transmembrane region" description="Helical" evidence="5">
    <location>
        <begin position="6"/>
        <end position="22"/>
    </location>
</feature>
<feature type="transmembrane region" description="Helical" evidence="5">
    <location>
        <begin position="89"/>
        <end position="110"/>
    </location>
</feature>
<keyword evidence="4" id="KW-0802">TPR repeat</keyword>
<accession>A0ABW3FHJ8</accession>
<evidence type="ECO:0000313" key="7">
    <source>
        <dbReference type="EMBL" id="MFD0915852.1"/>
    </source>
</evidence>
<dbReference type="PANTHER" id="PTHR47870">
    <property type="entry name" value="CYTOCHROME C-TYPE BIOGENESIS PROTEIN CCMH"/>
    <property type="match status" value="1"/>
</dbReference>
<proteinExistence type="predicted"/>
<keyword evidence="2" id="KW-0677">Repeat</keyword>
<feature type="domain" description="Cytochrome c-type biogenesis protein H TPR" evidence="6">
    <location>
        <begin position="145"/>
        <end position="256"/>
    </location>
</feature>
<dbReference type="RefSeq" id="WP_377211697.1">
    <property type="nucleotide sequence ID" value="NZ_JBHTJV010000003.1"/>
</dbReference>
<dbReference type="Gene3D" id="1.25.40.10">
    <property type="entry name" value="Tetratricopeptide repeat domain"/>
    <property type="match status" value="2"/>
</dbReference>
<reference evidence="8" key="1">
    <citation type="journal article" date="2019" name="Int. J. Syst. Evol. Microbiol.">
        <title>The Global Catalogue of Microorganisms (GCM) 10K type strain sequencing project: providing services to taxonomists for standard genome sequencing and annotation.</title>
        <authorList>
            <consortium name="The Broad Institute Genomics Platform"/>
            <consortium name="The Broad Institute Genome Sequencing Center for Infectious Disease"/>
            <person name="Wu L."/>
            <person name="Ma J."/>
        </authorList>
    </citation>
    <scope>NUCLEOTIDE SEQUENCE [LARGE SCALE GENOMIC DNA]</scope>
    <source>
        <strain evidence="8">CCUG 60023</strain>
    </source>
</reference>
<evidence type="ECO:0000313" key="8">
    <source>
        <dbReference type="Proteomes" id="UP001597101"/>
    </source>
</evidence>
<keyword evidence="5" id="KW-1133">Transmembrane helix</keyword>
<dbReference type="EMBL" id="JBHTJV010000003">
    <property type="protein sequence ID" value="MFD0915852.1"/>
    <property type="molecule type" value="Genomic_DNA"/>
</dbReference>
<keyword evidence="5" id="KW-0812">Transmembrane</keyword>
<dbReference type="PANTHER" id="PTHR47870:SF1">
    <property type="entry name" value="CYTOCHROME C-TYPE BIOGENESIS PROTEIN CCMH"/>
    <property type="match status" value="1"/>
</dbReference>
<dbReference type="InterPro" id="IPR011990">
    <property type="entry name" value="TPR-like_helical_dom_sf"/>
</dbReference>
<evidence type="ECO:0000256" key="5">
    <source>
        <dbReference type="SAM" id="Phobius"/>
    </source>
</evidence>
<keyword evidence="5" id="KW-0472">Membrane</keyword>
<evidence type="ECO:0000256" key="3">
    <source>
        <dbReference type="ARBA" id="ARBA00022748"/>
    </source>
</evidence>
<dbReference type="SUPFAM" id="SSF48452">
    <property type="entry name" value="TPR-like"/>
    <property type="match status" value="2"/>
</dbReference>
<dbReference type="Pfam" id="PF23914">
    <property type="entry name" value="TPR_CcmH_CycH"/>
    <property type="match status" value="1"/>
</dbReference>
<dbReference type="InterPro" id="IPR056413">
    <property type="entry name" value="TPR_CcmH_CycH"/>
</dbReference>
<name>A0ABW3FHJ8_9HYPH</name>
<evidence type="ECO:0000256" key="1">
    <source>
        <dbReference type="ARBA" id="ARBA00004196"/>
    </source>
</evidence>
<protein>
    <submittedName>
        <fullName evidence="7">C-type cytochrome biogenesis protein CcmI</fullName>
    </submittedName>
</protein>
<evidence type="ECO:0000256" key="4">
    <source>
        <dbReference type="ARBA" id="ARBA00022803"/>
    </source>
</evidence>
<dbReference type="InterPro" id="IPR051263">
    <property type="entry name" value="C-type_cytochrome_biogenesis"/>
</dbReference>
<dbReference type="Proteomes" id="UP001597101">
    <property type="component" value="Unassembled WGS sequence"/>
</dbReference>
<gene>
    <name evidence="7" type="primary">ccmI</name>
    <name evidence="7" type="ORF">ACFQ14_05480</name>
</gene>
<keyword evidence="8" id="KW-1185">Reference proteome</keyword>
<dbReference type="NCBIfam" id="TIGR03142">
    <property type="entry name" value="cytochro_ccmI"/>
    <property type="match status" value="1"/>
</dbReference>
<evidence type="ECO:0000256" key="2">
    <source>
        <dbReference type="ARBA" id="ARBA00022737"/>
    </source>
</evidence>
<dbReference type="InterPro" id="IPR017560">
    <property type="entry name" value="Cyt_c_biogenesis_CcmI"/>
</dbReference>
<sequence length="380" mass="41613">MFEAIALMMCAIAVAMVIYPLSKKAEVAERSDEEIFLRGQMDDIDARIDAATGDTSVLQEERAEIGRRLLRAVNKGDSRVEPKPVGRGGLTVVSVLSILIIPVASAAIYFTQGAPGTPDAPLSARLGAGELGELPIEQLVARAEDQLKTNPDDLRGWKVLERVYARMGRRSDQQNALVQIIRLDGETADRLALLAELRASEIDNIITTQGKELLLRARALEPDNIRANFMLAIAAEQEGDFPAAIAGFESLLARAEKGSALEPVLTERIARLRQQANLPAAPGMPKLDAETVEQTAQMPQADRSQFIRSMVDRLAARLDEAPQDGDGWQRLINAQLVLKDFDAASASLDRARKLFSNDTELLTKLNVLDTRLKTERAENQ</sequence>